<dbReference type="EMBL" id="JASSZA010000009">
    <property type="protein sequence ID" value="KAK2102123.1"/>
    <property type="molecule type" value="Genomic_DNA"/>
</dbReference>
<evidence type="ECO:0000256" key="3">
    <source>
        <dbReference type="ARBA" id="ARBA00023054"/>
    </source>
</evidence>
<dbReference type="InterPro" id="IPR039008">
    <property type="entry name" value="IF_rod_dom"/>
</dbReference>
<sequence length="294" mass="31287">MVVVAGASVEAALAAGVSLALEGARASPLVWLEEVEALASVVDLVAEEVVLEAAAALEAAVALEAVVSEEAALVESALEVLGALEVLEVLAVLEPVVHRSRLGYLQFPDRKDASFVGCISHSTLQLGSTCPFGYEDEINKRTAAENDFVTLKKDVDNAYMIKVELQSKVDLLNQDIEFLKVLYDADVYRPQQQRDYVLALEVLEVEGPVLEEDIALEAAVMALEAEGLAPEAAVAGALSLEEDTALAVVLEEDLEAALEEDMALEVENTALEAALEEAQALEEDMALEGEVLAL</sequence>
<keyword evidence="1" id="KW-0416">Keratin</keyword>
<organism evidence="6 7">
    <name type="scientific">Saguinus oedipus</name>
    <name type="common">Cotton-top tamarin</name>
    <name type="synonym">Oedipomidas oedipus</name>
    <dbReference type="NCBI Taxonomy" id="9490"/>
    <lineage>
        <taxon>Eukaryota</taxon>
        <taxon>Metazoa</taxon>
        <taxon>Chordata</taxon>
        <taxon>Craniata</taxon>
        <taxon>Vertebrata</taxon>
        <taxon>Euteleostomi</taxon>
        <taxon>Mammalia</taxon>
        <taxon>Eutheria</taxon>
        <taxon>Euarchontoglires</taxon>
        <taxon>Primates</taxon>
        <taxon>Haplorrhini</taxon>
        <taxon>Platyrrhini</taxon>
        <taxon>Cebidae</taxon>
        <taxon>Callitrichinae</taxon>
        <taxon>Saguinus</taxon>
    </lineage>
</organism>
<gene>
    <name evidence="6" type="ORF">P7K49_019790</name>
</gene>
<accession>A0ABQ9UYC3</accession>
<dbReference type="Gene3D" id="1.20.5.1160">
    <property type="entry name" value="Vasodilator-stimulated phosphoprotein"/>
    <property type="match status" value="1"/>
</dbReference>
<keyword evidence="7" id="KW-1185">Reference proteome</keyword>
<proteinExistence type="predicted"/>
<evidence type="ECO:0000259" key="5">
    <source>
        <dbReference type="Pfam" id="PF00038"/>
    </source>
</evidence>
<dbReference type="PANTHER" id="PTHR45616:SF14">
    <property type="entry name" value="KERATIN, TYPE II CYTOSKELETAL 2 EPIDERMAL"/>
    <property type="match status" value="1"/>
</dbReference>
<evidence type="ECO:0000313" key="7">
    <source>
        <dbReference type="Proteomes" id="UP001266305"/>
    </source>
</evidence>
<comment type="caution">
    <text evidence="6">The sequence shown here is derived from an EMBL/GenBank/DDBJ whole genome shotgun (WGS) entry which is preliminary data.</text>
</comment>
<evidence type="ECO:0000256" key="4">
    <source>
        <dbReference type="SAM" id="Coils"/>
    </source>
</evidence>
<dbReference type="PANTHER" id="PTHR45616">
    <property type="entry name" value="GATA-TYPE DOMAIN-CONTAINING PROTEIN"/>
    <property type="match status" value="1"/>
</dbReference>
<evidence type="ECO:0000256" key="1">
    <source>
        <dbReference type="ARBA" id="ARBA00022744"/>
    </source>
</evidence>
<evidence type="ECO:0000313" key="6">
    <source>
        <dbReference type="EMBL" id="KAK2102123.1"/>
    </source>
</evidence>
<name>A0ABQ9UYC3_SAGOE</name>
<dbReference type="Proteomes" id="UP001266305">
    <property type="component" value="Unassembled WGS sequence"/>
</dbReference>
<keyword evidence="2" id="KW-0403">Intermediate filament</keyword>
<reference evidence="6 7" key="1">
    <citation type="submission" date="2023-05" db="EMBL/GenBank/DDBJ databases">
        <title>B98-5 Cell Line De Novo Hybrid Assembly: An Optical Mapping Approach.</title>
        <authorList>
            <person name="Kananen K."/>
            <person name="Auerbach J.A."/>
            <person name="Kautto E."/>
            <person name="Blachly J.S."/>
        </authorList>
    </citation>
    <scope>NUCLEOTIDE SEQUENCE [LARGE SCALE GENOMIC DNA]</scope>
    <source>
        <strain evidence="6">B95-8</strain>
        <tissue evidence="6">Cell line</tissue>
    </source>
</reference>
<dbReference type="Pfam" id="PF00038">
    <property type="entry name" value="Filament"/>
    <property type="match status" value="1"/>
</dbReference>
<keyword evidence="3 4" id="KW-0175">Coiled coil</keyword>
<evidence type="ECO:0000256" key="2">
    <source>
        <dbReference type="ARBA" id="ARBA00022754"/>
    </source>
</evidence>
<feature type="domain" description="IF rod" evidence="5">
    <location>
        <begin position="134"/>
        <end position="202"/>
    </location>
</feature>
<protein>
    <recommendedName>
        <fullName evidence="5">IF rod domain-containing protein</fullName>
    </recommendedName>
</protein>
<feature type="coiled-coil region" evidence="4">
    <location>
        <begin position="240"/>
        <end position="291"/>
    </location>
</feature>